<sequence>MKYKVEALYVAPTWFEIDFDLRNVTSFYIKYDVLHVIHNKGEDWKSYQSSGAGECDYSSPERQYITELGEDGDELDWEVVG</sequence>
<name>A0A0F7L1M2_9VIRU</name>
<reference evidence="1" key="1">
    <citation type="journal article" date="2015" name="Front. Microbiol.">
        <title>Combining genomic sequencing methods to explore viral diversity and reveal potential virus-host interactions.</title>
        <authorList>
            <person name="Chow C.E."/>
            <person name="Winget D.M."/>
            <person name="White R.A.III."/>
            <person name="Hallam S.J."/>
            <person name="Suttle C.A."/>
        </authorList>
    </citation>
    <scope>NUCLEOTIDE SEQUENCE</scope>
    <source>
        <strain evidence="1">Anoxic3_8</strain>
    </source>
</reference>
<organism evidence="1">
    <name type="scientific">uncultured marine virus</name>
    <dbReference type="NCBI Taxonomy" id="186617"/>
    <lineage>
        <taxon>Viruses</taxon>
        <taxon>environmental samples</taxon>
    </lineage>
</organism>
<evidence type="ECO:0000313" key="1">
    <source>
        <dbReference type="EMBL" id="AKH46469.1"/>
    </source>
</evidence>
<protein>
    <submittedName>
        <fullName evidence="1">Uncharacterized protein</fullName>
    </submittedName>
</protein>
<proteinExistence type="predicted"/>
<accession>A0A0F7L1M2</accession>
<dbReference type="EMBL" id="KR029583">
    <property type="protein sequence ID" value="AKH46469.1"/>
    <property type="molecule type" value="Genomic_DNA"/>
</dbReference>
<reference evidence="1" key="2">
    <citation type="submission" date="2015-03" db="EMBL/GenBank/DDBJ databases">
        <authorList>
            <person name="Chow C.-E.T."/>
            <person name="Winget D.M."/>
            <person name="White R.A.III."/>
            <person name="Hallam S.J."/>
            <person name="Suttle C.A."/>
        </authorList>
    </citation>
    <scope>NUCLEOTIDE SEQUENCE</scope>
    <source>
        <strain evidence="1">Anoxic3_8</strain>
    </source>
</reference>